<protein>
    <recommendedName>
        <fullName evidence="3">non-reducing end alpha-L-arabinofuranosidase</fullName>
        <ecNumber evidence="3">3.2.1.55</ecNumber>
    </recommendedName>
</protein>
<dbReference type="InterPro" id="IPR013320">
    <property type="entry name" value="ConA-like_dom_sf"/>
</dbReference>
<dbReference type="SUPFAM" id="SSF49899">
    <property type="entry name" value="Concanavalin A-like lectins/glucanases"/>
    <property type="match status" value="1"/>
</dbReference>
<dbReference type="PANTHER" id="PTHR31776:SF0">
    <property type="entry name" value="ALPHA-L-ARABINOFURANOSIDASE 1"/>
    <property type="match status" value="1"/>
</dbReference>
<sequence>MKVRTIALSTLLLSSLGASAQVTVDVDAAQKGKAVSPMLYGIFYEDINHAADGGLYAELVRNRSFEDNDKAPEHWKAKGNASLQLISKGLLNKVQGKALEVTFNGDGDGFNNEGYWGIPAVQGRTYKLSFWAKGKLKGKLKAYLSCGCGTKVFASTEFEGKQFSNKWTKYEATLTSKTNHPKALLWFAATGKGKLAFDVVSLMPPTFNNRENGMRPELASMLYDLHPKFFRFPGGCFVEGQQSPDNAFRWERTIGPIEERPGHWNVNWGYRTTDGIGFHEYLQLAEDLGSKPLYVVNVGIWHGGFTPVDSIQPWIDETLNALEYANGPVTSKYGALRAKNGHPAPFNIEYLEIGNENNQPNPREQSDNYYKRFQLFRDAVLAKYPNMHIIGNVASWGTDDPTWDSDEKVELLDEHYYRTPNWFADNFRKYDTYNRQGPDIYVGEYAVTQGFGNVGNLNAALGEAVYMMGMENNSDIVKMASYAPIFANVNETRWRPDMIQFNATRALGTPSYYVQRMMANNVGTRIMAVTQNNPYKVNPDDIKVKPATCAVGVGTWGTNASFEEKALTLEEGATSQPVAKAEVKGTWKKEGNVVKQTSWEEGTVLLNNKLFTSDEYTYKVRARKDKGHEGFLVVFNYVDEDNYCWLNLGGWGNGQHAIEQVIDGSKAQIAMTPGRVEEGRWYDVELHVKGDSVYTSIDGKQIFAAKLKPSTFANFFSSATYDEASGEYIVKLVNTSTEATTARINLKNHKSSKGRVIRLTGEKGTSENTIEQLTNVVPTEEQVSPDADGVTLDIPANSLNIVRIK</sequence>
<dbReference type="RefSeq" id="WP_215760362.1">
    <property type="nucleotide sequence ID" value="NZ_JAHKBE010000040.1"/>
</dbReference>
<dbReference type="SUPFAM" id="SSF51445">
    <property type="entry name" value="(Trans)glycosidases"/>
    <property type="match status" value="1"/>
</dbReference>
<dbReference type="EC" id="3.2.1.55" evidence="3"/>
<keyword evidence="5" id="KW-0378">Hydrolase</keyword>
<dbReference type="SUPFAM" id="SSF49785">
    <property type="entry name" value="Galactose-binding domain-like"/>
    <property type="match status" value="1"/>
</dbReference>
<dbReference type="InterPro" id="IPR055235">
    <property type="entry name" value="ASD1_cat"/>
</dbReference>
<evidence type="ECO:0000313" key="9">
    <source>
        <dbReference type="EMBL" id="MEQ2486426.1"/>
    </source>
</evidence>
<dbReference type="InterPro" id="IPR051563">
    <property type="entry name" value="Glycosyl_Hydrolase_51"/>
</dbReference>
<dbReference type="SMART" id="SM00813">
    <property type="entry name" value="Alpha-L-AF_C"/>
    <property type="match status" value="1"/>
</dbReference>
<dbReference type="Gene3D" id="2.60.120.260">
    <property type="entry name" value="Galactose-binding domain-like"/>
    <property type="match status" value="1"/>
</dbReference>
<name>A0ABV1FPU9_9BACT</name>
<dbReference type="InterPro" id="IPR017853">
    <property type="entry name" value="GH"/>
</dbReference>
<dbReference type="Gene3D" id="3.20.20.80">
    <property type="entry name" value="Glycosidases"/>
    <property type="match status" value="1"/>
</dbReference>
<gene>
    <name evidence="9" type="ORF">AAAT34_05065</name>
</gene>
<keyword evidence="10" id="KW-1185">Reference proteome</keyword>
<evidence type="ECO:0000256" key="5">
    <source>
        <dbReference type="ARBA" id="ARBA00022801"/>
    </source>
</evidence>
<evidence type="ECO:0000256" key="2">
    <source>
        <dbReference type="ARBA" id="ARBA00007186"/>
    </source>
</evidence>
<evidence type="ECO:0000256" key="6">
    <source>
        <dbReference type="ARBA" id="ARBA00023180"/>
    </source>
</evidence>
<reference evidence="9 10" key="1">
    <citation type="submission" date="2024-04" db="EMBL/GenBank/DDBJ databases">
        <title>Human intestinal bacterial collection.</title>
        <authorList>
            <person name="Pauvert C."/>
            <person name="Hitch T.C.A."/>
            <person name="Clavel T."/>
        </authorList>
    </citation>
    <scope>NUCLEOTIDE SEQUENCE [LARGE SCALE GENOMIC DNA]</scope>
    <source>
        <strain evidence="9 10">CLA-AA-H145</strain>
    </source>
</reference>
<evidence type="ECO:0000256" key="4">
    <source>
        <dbReference type="ARBA" id="ARBA00022729"/>
    </source>
</evidence>
<evidence type="ECO:0000256" key="3">
    <source>
        <dbReference type="ARBA" id="ARBA00012670"/>
    </source>
</evidence>
<dbReference type="InterPro" id="IPR010720">
    <property type="entry name" value="Alpha-L-AF_C"/>
</dbReference>
<feature type="signal peptide" evidence="7">
    <location>
        <begin position="1"/>
        <end position="20"/>
    </location>
</feature>
<comment type="similarity">
    <text evidence="2">Belongs to the glycosyl hydrolase 51 family.</text>
</comment>
<dbReference type="Pfam" id="PF02018">
    <property type="entry name" value="CBM_4_9"/>
    <property type="match status" value="1"/>
</dbReference>
<comment type="caution">
    <text evidence="9">The sequence shown here is derived from an EMBL/GenBank/DDBJ whole genome shotgun (WGS) entry which is preliminary data.</text>
</comment>
<dbReference type="Proteomes" id="UP001487296">
    <property type="component" value="Unassembled WGS sequence"/>
</dbReference>
<keyword evidence="4 7" id="KW-0732">Signal</keyword>
<evidence type="ECO:0000256" key="1">
    <source>
        <dbReference type="ARBA" id="ARBA00001462"/>
    </source>
</evidence>
<comment type="catalytic activity">
    <reaction evidence="1">
        <text>Hydrolysis of terminal non-reducing alpha-L-arabinofuranoside residues in alpha-L-arabinosides.</text>
        <dbReference type="EC" id="3.2.1.55"/>
    </reaction>
</comment>
<evidence type="ECO:0000259" key="8">
    <source>
        <dbReference type="SMART" id="SM00813"/>
    </source>
</evidence>
<evidence type="ECO:0000313" key="10">
    <source>
        <dbReference type="Proteomes" id="UP001487296"/>
    </source>
</evidence>
<dbReference type="InterPro" id="IPR008979">
    <property type="entry name" value="Galactose-bd-like_sf"/>
</dbReference>
<dbReference type="SUPFAM" id="SSF51011">
    <property type="entry name" value="Glycosyl hydrolase domain"/>
    <property type="match status" value="1"/>
</dbReference>
<organism evidence="9 10">
    <name type="scientific">Hallella faecis</name>
    <dbReference type="NCBI Taxonomy" id="2841596"/>
    <lineage>
        <taxon>Bacteria</taxon>
        <taxon>Pseudomonadati</taxon>
        <taxon>Bacteroidota</taxon>
        <taxon>Bacteroidia</taxon>
        <taxon>Bacteroidales</taxon>
        <taxon>Prevotellaceae</taxon>
        <taxon>Hallella</taxon>
    </lineage>
</organism>
<dbReference type="PANTHER" id="PTHR31776">
    <property type="entry name" value="ALPHA-L-ARABINOFURANOSIDASE 1"/>
    <property type="match status" value="1"/>
</dbReference>
<feature type="chain" id="PRO_5047536517" description="non-reducing end alpha-L-arabinofuranosidase" evidence="7">
    <location>
        <begin position="21"/>
        <end position="805"/>
    </location>
</feature>
<dbReference type="Gene3D" id="2.60.120.560">
    <property type="entry name" value="Exo-inulinase, domain 1"/>
    <property type="match status" value="1"/>
</dbReference>
<keyword evidence="6" id="KW-0325">Glycoprotein</keyword>
<dbReference type="Pfam" id="PF06964">
    <property type="entry name" value="Alpha-L-AF_C"/>
    <property type="match status" value="1"/>
</dbReference>
<dbReference type="EMBL" id="JBBNFP010000013">
    <property type="protein sequence ID" value="MEQ2486426.1"/>
    <property type="molecule type" value="Genomic_DNA"/>
</dbReference>
<proteinExistence type="inferred from homology"/>
<evidence type="ECO:0000256" key="7">
    <source>
        <dbReference type="SAM" id="SignalP"/>
    </source>
</evidence>
<dbReference type="InterPro" id="IPR003305">
    <property type="entry name" value="CenC_carb-bd"/>
</dbReference>
<feature type="domain" description="Alpha-L-arabinofuranosidase C-terminal" evidence="8">
    <location>
        <begin position="443"/>
        <end position="798"/>
    </location>
</feature>
<dbReference type="Pfam" id="PF22848">
    <property type="entry name" value="ASD1_dom"/>
    <property type="match status" value="1"/>
</dbReference>
<accession>A0ABV1FPU9</accession>